<sequence length="500" mass="56219">MAAKKWLNIVVDANSALTPHWSKIVSEYLEKIVRTFFDNSIEEEANEAACEFGLLMYNSNYNNIGLDLQYIHWTRDVNYFLDILSCLAFNGDNLNRHAMVEGLAEALVMFPRPSDVMTTQEYYNGERHCVLIAARDPFPRRMLVSVPEITKEGVIGTQSHNVNADFYEVAEMFGPLGVSLSIISPMQHPIFGVIFNMGNDGSVLSTTPISNNRTDQFTVLLSRKFKEAHDAFRGKKRMDSRTEEWLESMKRTNVPRFPMNVAKHLQAGEGSSKGVVVEERDRKVGLGGISENWSMFPRSTGNSFNIQPYLSSMLPSATNSGGGHQHSGFQVPRFGPFGRSALGSSTWAPPPASATPQFNLTNALPFSPFTNFQHYSHAWEGYLVGNIHNIGSSFHIAKALKRASSPSTLAKDWSRRLEILLYLSEKAVNHTIKNYSEPIDYVFFSIMQFNNLDLYEYLKNENLCAKICLPTQTLILSPTESKHHYIGTIFLGDTVFVEPL</sequence>
<name>A0AAN9N0G2_PHACN</name>
<protein>
    <recommendedName>
        <fullName evidence="2">Mediator of RNA polymerase II transcription subunit 25</fullName>
    </recommendedName>
</protein>
<dbReference type="PANTHER" id="PTHR12433:SF12">
    <property type="entry name" value="MEDIATOR OF RNA POLYMERASE II TRANSCRIPTION SUBUNIT 25"/>
    <property type="match status" value="1"/>
</dbReference>
<dbReference type="PANTHER" id="PTHR12433">
    <property type="entry name" value="MEDIATOR OF RNA POLYMERASE II TRANSCRIPTION SUBUNIT 25"/>
    <property type="match status" value="1"/>
</dbReference>
<dbReference type="Proteomes" id="UP001374584">
    <property type="component" value="Unassembled WGS sequence"/>
</dbReference>
<dbReference type="GO" id="GO:0016592">
    <property type="term" value="C:mediator complex"/>
    <property type="evidence" value="ECO:0007669"/>
    <property type="project" value="TreeGrafter"/>
</dbReference>
<evidence type="ECO:0000313" key="5">
    <source>
        <dbReference type="Proteomes" id="UP001374584"/>
    </source>
</evidence>
<evidence type="ECO:0000256" key="1">
    <source>
        <dbReference type="ARBA" id="ARBA00009102"/>
    </source>
</evidence>
<evidence type="ECO:0000259" key="3">
    <source>
        <dbReference type="Pfam" id="PF11265"/>
    </source>
</evidence>
<comment type="similarity">
    <text evidence="1">Belongs to the Mediator complex subunit 25 family.</text>
</comment>
<dbReference type="GO" id="GO:0005667">
    <property type="term" value="C:transcription regulator complex"/>
    <property type="evidence" value="ECO:0007669"/>
    <property type="project" value="TreeGrafter"/>
</dbReference>
<dbReference type="EMBL" id="JAYMYR010000005">
    <property type="protein sequence ID" value="KAK7364062.1"/>
    <property type="molecule type" value="Genomic_DNA"/>
</dbReference>
<organism evidence="4 5">
    <name type="scientific">Phaseolus coccineus</name>
    <name type="common">Scarlet runner bean</name>
    <name type="synonym">Phaseolus multiflorus</name>
    <dbReference type="NCBI Taxonomy" id="3886"/>
    <lineage>
        <taxon>Eukaryota</taxon>
        <taxon>Viridiplantae</taxon>
        <taxon>Streptophyta</taxon>
        <taxon>Embryophyta</taxon>
        <taxon>Tracheophyta</taxon>
        <taxon>Spermatophyta</taxon>
        <taxon>Magnoliopsida</taxon>
        <taxon>eudicotyledons</taxon>
        <taxon>Gunneridae</taxon>
        <taxon>Pentapetalae</taxon>
        <taxon>rosids</taxon>
        <taxon>fabids</taxon>
        <taxon>Fabales</taxon>
        <taxon>Fabaceae</taxon>
        <taxon>Papilionoideae</taxon>
        <taxon>50 kb inversion clade</taxon>
        <taxon>NPAAA clade</taxon>
        <taxon>indigoferoid/millettioid clade</taxon>
        <taxon>Phaseoleae</taxon>
        <taxon>Phaseolus</taxon>
    </lineage>
</organism>
<accession>A0AAN9N0G2</accession>
<dbReference type="InterPro" id="IPR021419">
    <property type="entry name" value="Mediator_Med25_VWA"/>
</dbReference>
<dbReference type="Pfam" id="PF11265">
    <property type="entry name" value="Med25_VWA"/>
    <property type="match status" value="1"/>
</dbReference>
<comment type="caution">
    <text evidence="4">The sequence shown here is derived from an EMBL/GenBank/DDBJ whole genome shotgun (WGS) entry which is preliminary data.</text>
</comment>
<feature type="domain" description="Mediator of RNA polymerase II transcription subunit 25 von Willebrand factor type A" evidence="3">
    <location>
        <begin position="9"/>
        <end position="202"/>
    </location>
</feature>
<evidence type="ECO:0000313" key="4">
    <source>
        <dbReference type="EMBL" id="KAK7364062.1"/>
    </source>
</evidence>
<dbReference type="AlphaFoldDB" id="A0AAN9N0G2"/>
<keyword evidence="5" id="KW-1185">Reference proteome</keyword>
<dbReference type="GO" id="GO:0045944">
    <property type="term" value="P:positive regulation of transcription by RNA polymerase II"/>
    <property type="evidence" value="ECO:0007669"/>
    <property type="project" value="TreeGrafter"/>
</dbReference>
<gene>
    <name evidence="4" type="ORF">VNO80_12411</name>
</gene>
<reference evidence="4 5" key="1">
    <citation type="submission" date="2024-01" db="EMBL/GenBank/DDBJ databases">
        <title>The genomes of 5 underutilized Papilionoideae crops provide insights into root nodulation and disease resistanc.</title>
        <authorList>
            <person name="Jiang F."/>
        </authorList>
    </citation>
    <scope>NUCLEOTIDE SEQUENCE [LARGE SCALE GENOMIC DNA]</scope>
    <source>
        <strain evidence="4">JINMINGXINNONG_FW02</strain>
        <tissue evidence="4">Leaves</tissue>
    </source>
</reference>
<evidence type="ECO:0000256" key="2">
    <source>
        <dbReference type="ARBA" id="ARBA00019694"/>
    </source>
</evidence>
<proteinExistence type="inferred from homology"/>